<dbReference type="InParanoid" id="A7EQY1"/>
<dbReference type="GeneID" id="5487362"/>
<organism evidence="1 2">
    <name type="scientific">Sclerotinia sclerotiorum (strain ATCC 18683 / 1980 / Ss-1)</name>
    <name type="common">White mold</name>
    <name type="synonym">Whetzelinia sclerotiorum</name>
    <dbReference type="NCBI Taxonomy" id="665079"/>
    <lineage>
        <taxon>Eukaryota</taxon>
        <taxon>Fungi</taxon>
        <taxon>Dikarya</taxon>
        <taxon>Ascomycota</taxon>
        <taxon>Pezizomycotina</taxon>
        <taxon>Leotiomycetes</taxon>
        <taxon>Helotiales</taxon>
        <taxon>Sclerotiniaceae</taxon>
        <taxon>Sclerotinia</taxon>
    </lineage>
</organism>
<proteinExistence type="predicted"/>
<evidence type="ECO:0000313" key="1">
    <source>
        <dbReference type="EMBL" id="EDN91873.1"/>
    </source>
</evidence>
<dbReference type="EMBL" id="CH476630">
    <property type="protein sequence ID" value="EDN91873.1"/>
    <property type="molecule type" value="Genomic_DNA"/>
</dbReference>
<keyword evidence="2" id="KW-1185">Reference proteome</keyword>
<accession>A7EQY1</accession>
<dbReference type="AlphaFoldDB" id="A7EQY1"/>
<dbReference type="KEGG" id="ssl:SS1G_07734"/>
<evidence type="ECO:0000313" key="2">
    <source>
        <dbReference type="Proteomes" id="UP000001312"/>
    </source>
</evidence>
<reference evidence="2" key="1">
    <citation type="journal article" date="2011" name="PLoS Genet.">
        <title>Genomic analysis of the necrotrophic fungal pathogens Sclerotinia sclerotiorum and Botrytis cinerea.</title>
        <authorList>
            <person name="Amselem J."/>
            <person name="Cuomo C.A."/>
            <person name="van Kan J.A."/>
            <person name="Viaud M."/>
            <person name="Benito E.P."/>
            <person name="Couloux A."/>
            <person name="Coutinho P.M."/>
            <person name="de Vries R.P."/>
            <person name="Dyer P.S."/>
            <person name="Fillinger S."/>
            <person name="Fournier E."/>
            <person name="Gout L."/>
            <person name="Hahn M."/>
            <person name="Kohn L."/>
            <person name="Lapalu N."/>
            <person name="Plummer K.M."/>
            <person name="Pradier J.M."/>
            <person name="Quevillon E."/>
            <person name="Sharon A."/>
            <person name="Simon A."/>
            <person name="ten Have A."/>
            <person name="Tudzynski B."/>
            <person name="Tudzynski P."/>
            <person name="Wincker P."/>
            <person name="Andrew M."/>
            <person name="Anthouard V."/>
            <person name="Beever R.E."/>
            <person name="Beffa R."/>
            <person name="Benoit I."/>
            <person name="Bouzid O."/>
            <person name="Brault B."/>
            <person name="Chen Z."/>
            <person name="Choquer M."/>
            <person name="Collemare J."/>
            <person name="Cotton P."/>
            <person name="Danchin E.G."/>
            <person name="Da Silva C."/>
            <person name="Gautier A."/>
            <person name="Giraud C."/>
            <person name="Giraud T."/>
            <person name="Gonzalez C."/>
            <person name="Grossetete S."/>
            <person name="Guldener U."/>
            <person name="Henrissat B."/>
            <person name="Howlett B.J."/>
            <person name="Kodira C."/>
            <person name="Kretschmer M."/>
            <person name="Lappartient A."/>
            <person name="Leroch M."/>
            <person name="Levis C."/>
            <person name="Mauceli E."/>
            <person name="Neuveglise C."/>
            <person name="Oeser B."/>
            <person name="Pearson M."/>
            <person name="Poulain J."/>
            <person name="Poussereau N."/>
            <person name="Quesneville H."/>
            <person name="Rascle C."/>
            <person name="Schumacher J."/>
            <person name="Segurens B."/>
            <person name="Sexton A."/>
            <person name="Silva E."/>
            <person name="Sirven C."/>
            <person name="Soanes D.M."/>
            <person name="Talbot N.J."/>
            <person name="Templeton M."/>
            <person name="Yandava C."/>
            <person name="Yarden O."/>
            <person name="Zeng Q."/>
            <person name="Rollins J.A."/>
            <person name="Lebrun M.H."/>
            <person name="Dickman M."/>
        </authorList>
    </citation>
    <scope>NUCLEOTIDE SEQUENCE [LARGE SCALE GENOMIC DNA]</scope>
    <source>
        <strain evidence="2">ATCC 18683 / 1980 / Ss-1</strain>
    </source>
</reference>
<name>A7EQY1_SCLS1</name>
<gene>
    <name evidence="1" type="ORF">SS1G_07734</name>
</gene>
<dbReference type="RefSeq" id="XP_001591109.1">
    <property type="nucleotide sequence ID" value="XM_001591059.1"/>
</dbReference>
<sequence length="87" mass="9877">MIFDVSPARGSNKDRVICFREEKGIEGQVVIGGVDEREIQIGIKINEFVIEYGMEVNRAIVSVKLFWRRGRGGKVDIVVQLDEEVLQ</sequence>
<dbReference type="Proteomes" id="UP000001312">
    <property type="component" value="Unassembled WGS sequence"/>
</dbReference>
<protein>
    <submittedName>
        <fullName evidence="1">Uncharacterized protein</fullName>
    </submittedName>
</protein>